<dbReference type="EMBL" id="JAFMYU010000017">
    <property type="protein sequence ID" value="MBO0933117.1"/>
    <property type="molecule type" value="Genomic_DNA"/>
</dbReference>
<comment type="catalytic activity">
    <reaction evidence="9">
        <text>N-terminal S-1,2-diacyl-sn-glyceryl-L-cysteinyl-[lipoprotein] + a glycerophospholipid = N-acyl-S-1,2-diacyl-sn-glyceryl-L-cysteinyl-[lipoprotein] + a 2-acyl-sn-glycero-3-phospholipid + H(+)</text>
        <dbReference type="Rhea" id="RHEA:48228"/>
        <dbReference type="Rhea" id="RHEA-COMP:14681"/>
        <dbReference type="Rhea" id="RHEA-COMP:14684"/>
        <dbReference type="ChEBI" id="CHEBI:15378"/>
        <dbReference type="ChEBI" id="CHEBI:136912"/>
        <dbReference type="ChEBI" id="CHEBI:140656"/>
        <dbReference type="ChEBI" id="CHEBI:140657"/>
        <dbReference type="ChEBI" id="CHEBI:140660"/>
        <dbReference type="EC" id="2.3.1.269"/>
    </reaction>
</comment>
<dbReference type="AlphaFoldDB" id="A0A939G654"/>
<comment type="similarity">
    <text evidence="2 9">Belongs to the CN hydrolase family. Apolipoprotein N-acyltransferase subfamily.</text>
</comment>
<keyword evidence="4 9" id="KW-0808">Transferase</keyword>
<dbReference type="InterPro" id="IPR036526">
    <property type="entry name" value="C-N_Hydrolase_sf"/>
</dbReference>
<comment type="caution">
    <text evidence="11">The sequence shown here is derived from an EMBL/GenBank/DDBJ whole genome shotgun (WGS) entry which is preliminary data.</text>
</comment>
<dbReference type="Pfam" id="PF00795">
    <property type="entry name" value="CN_hydrolase"/>
    <property type="match status" value="1"/>
</dbReference>
<protein>
    <recommendedName>
        <fullName evidence="9">Apolipoprotein N-acyltransferase</fullName>
        <shortName evidence="9">ALP N-acyltransferase</shortName>
        <ecNumber evidence="9">2.3.1.269</ecNumber>
    </recommendedName>
</protein>
<dbReference type="PROSITE" id="PS50263">
    <property type="entry name" value="CN_HYDROLASE"/>
    <property type="match status" value="1"/>
</dbReference>
<dbReference type="GO" id="GO:0016410">
    <property type="term" value="F:N-acyltransferase activity"/>
    <property type="evidence" value="ECO:0007669"/>
    <property type="project" value="UniProtKB-UniRule"/>
</dbReference>
<comment type="subcellular location">
    <subcellularLocation>
        <location evidence="1 9">Cell membrane</location>
        <topology evidence="1 9">Multi-pass membrane protein</topology>
    </subcellularLocation>
</comment>
<dbReference type="GO" id="GO:0005886">
    <property type="term" value="C:plasma membrane"/>
    <property type="evidence" value="ECO:0007669"/>
    <property type="project" value="UniProtKB-SubCell"/>
</dbReference>
<evidence type="ECO:0000256" key="3">
    <source>
        <dbReference type="ARBA" id="ARBA00022475"/>
    </source>
</evidence>
<sequence>MSLPKHIPAWLISGLLYGLAWPAFPVETGWLAWFALVPLLLRIRTVRSFGEYVRVTLPAFLVALPFVCWWLSYFSRWAMPMIWLTQGPFIWVPVALLYPVQQRIGWRSALLLLPLFWAFWEWAWLYVCDFDLAVGGPGTTQCTGLWVNQFADLTGVWGLIFWAIGFNVLLARIIDQTEMRSLRQVVGRLAGASALWLAGPMLYSAVVLNVPTLVVKPSGPAVRVGLVQTNEDSYAPTTEASKETILRRLIALGTKAAKQKPDIIVAPEGAFPLPLLRDSALFAGMRQYVQYYNVPFATGLMTPTDSAHYYNEAFVFTPELSRVYEPMLLRPQDLQVYRKQHSLAFGEASPWLLRWADPWLRPGKPSVTLGETPYAFTFTDQKQNARKIAIAICWEQLYPATIAKLTSEGDERSPTELLTFIMNDGWFYDSPGPRILLALTQLRAIENRRSIARCANQGYSGYVDPFGRVVALLPRQCEAVGDISVQTNAKLSFFTRHPDWFPITCGLLCVVLGVVNLRRKQAIPRFKVQSIKPLMNIHNP</sequence>
<feature type="transmembrane region" description="Helical" evidence="9">
    <location>
        <begin position="20"/>
        <end position="41"/>
    </location>
</feature>
<evidence type="ECO:0000256" key="2">
    <source>
        <dbReference type="ARBA" id="ARBA00010065"/>
    </source>
</evidence>
<feature type="transmembrane region" description="Helical" evidence="9">
    <location>
        <begin position="110"/>
        <end position="127"/>
    </location>
</feature>
<dbReference type="EC" id="2.3.1.269" evidence="9"/>
<dbReference type="SUPFAM" id="SSF56317">
    <property type="entry name" value="Carbon-nitrogen hydrolase"/>
    <property type="match status" value="1"/>
</dbReference>
<feature type="transmembrane region" description="Helical" evidence="9">
    <location>
        <begin position="78"/>
        <end position="98"/>
    </location>
</feature>
<dbReference type="InterPro" id="IPR004563">
    <property type="entry name" value="Apolipo_AcylTrfase"/>
</dbReference>
<evidence type="ECO:0000256" key="9">
    <source>
        <dbReference type="HAMAP-Rule" id="MF_01148"/>
    </source>
</evidence>
<feature type="transmembrane region" description="Helical" evidence="9">
    <location>
        <begin position="186"/>
        <end position="208"/>
    </location>
</feature>
<evidence type="ECO:0000259" key="10">
    <source>
        <dbReference type="PROSITE" id="PS50263"/>
    </source>
</evidence>
<evidence type="ECO:0000256" key="7">
    <source>
        <dbReference type="ARBA" id="ARBA00023136"/>
    </source>
</evidence>
<evidence type="ECO:0000256" key="8">
    <source>
        <dbReference type="ARBA" id="ARBA00023315"/>
    </source>
</evidence>
<name>A0A939G654_9BACT</name>
<keyword evidence="5 9" id="KW-0812">Transmembrane</keyword>
<evidence type="ECO:0000313" key="11">
    <source>
        <dbReference type="EMBL" id="MBO0933117.1"/>
    </source>
</evidence>
<keyword evidence="7 9" id="KW-0472">Membrane</keyword>
<gene>
    <name evidence="9 11" type="primary">lnt</name>
    <name evidence="11" type="ORF">J2I48_19060</name>
</gene>
<organism evidence="11 12">
    <name type="scientific">Fibrella aquatilis</name>
    <dbReference type="NCBI Taxonomy" id="2817059"/>
    <lineage>
        <taxon>Bacteria</taxon>
        <taxon>Pseudomonadati</taxon>
        <taxon>Bacteroidota</taxon>
        <taxon>Cytophagia</taxon>
        <taxon>Cytophagales</taxon>
        <taxon>Spirosomataceae</taxon>
        <taxon>Fibrella</taxon>
    </lineage>
</organism>
<evidence type="ECO:0000256" key="5">
    <source>
        <dbReference type="ARBA" id="ARBA00022692"/>
    </source>
</evidence>
<keyword evidence="6 9" id="KW-1133">Transmembrane helix</keyword>
<dbReference type="PANTHER" id="PTHR38686:SF1">
    <property type="entry name" value="APOLIPOPROTEIN N-ACYLTRANSFERASE"/>
    <property type="match status" value="1"/>
</dbReference>
<dbReference type="CDD" id="cd07571">
    <property type="entry name" value="ALP_N-acyl_transferase"/>
    <property type="match status" value="1"/>
</dbReference>
<comment type="function">
    <text evidence="9">Catalyzes the phospholipid dependent N-acylation of the N-terminal cysteine of apolipoprotein, the last step in lipoprotein maturation.</text>
</comment>
<comment type="pathway">
    <text evidence="9">Protein modification; lipoprotein biosynthesis (N-acyl transfer).</text>
</comment>
<evidence type="ECO:0000256" key="6">
    <source>
        <dbReference type="ARBA" id="ARBA00022989"/>
    </source>
</evidence>
<feature type="transmembrane region" description="Helical" evidence="9">
    <location>
        <begin position="53"/>
        <end position="72"/>
    </location>
</feature>
<dbReference type="Pfam" id="PF20154">
    <property type="entry name" value="LNT_N"/>
    <property type="match status" value="1"/>
</dbReference>
<reference evidence="11 12" key="1">
    <citation type="submission" date="2021-03" db="EMBL/GenBank/DDBJ databases">
        <title>Fibrella sp. HMF5036 genome sequencing and assembly.</title>
        <authorList>
            <person name="Kang H."/>
            <person name="Kim H."/>
            <person name="Bae S."/>
            <person name="Joh K."/>
        </authorList>
    </citation>
    <scope>NUCLEOTIDE SEQUENCE [LARGE SCALE GENOMIC DNA]</scope>
    <source>
        <strain evidence="11 12">HMF5036</strain>
    </source>
</reference>
<accession>A0A939G654</accession>
<keyword evidence="12" id="KW-1185">Reference proteome</keyword>
<dbReference type="InterPro" id="IPR003010">
    <property type="entry name" value="C-N_Hydrolase"/>
</dbReference>
<dbReference type="HAMAP" id="MF_01148">
    <property type="entry name" value="Lnt"/>
    <property type="match status" value="1"/>
</dbReference>
<feature type="transmembrane region" description="Helical" evidence="9">
    <location>
        <begin position="155"/>
        <end position="174"/>
    </location>
</feature>
<evidence type="ECO:0000256" key="4">
    <source>
        <dbReference type="ARBA" id="ARBA00022679"/>
    </source>
</evidence>
<dbReference type="NCBIfam" id="TIGR00546">
    <property type="entry name" value="lnt"/>
    <property type="match status" value="1"/>
</dbReference>
<keyword evidence="3 9" id="KW-1003">Cell membrane</keyword>
<dbReference type="Proteomes" id="UP000664795">
    <property type="component" value="Unassembled WGS sequence"/>
</dbReference>
<keyword evidence="8 9" id="KW-0012">Acyltransferase</keyword>
<proteinExistence type="inferred from homology"/>
<dbReference type="Gene3D" id="3.60.110.10">
    <property type="entry name" value="Carbon-nitrogen hydrolase"/>
    <property type="match status" value="1"/>
</dbReference>
<dbReference type="InterPro" id="IPR045378">
    <property type="entry name" value="LNT_N"/>
</dbReference>
<dbReference type="RefSeq" id="WP_207337082.1">
    <property type="nucleotide sequence ID" value="NZ_JAFMYU010000017.1"/>
</dbReference>
<evidence type="ECO:0000313" key="12">
    <source>
        <dbReference type="Proteomes" id="UP000664795"/>
    </source>
</evidence>
<dbReference type="GO" id="GO:0042158">
    <property type="term" value="P:lipoprotein biosynthetic process"/>
    <property type="evidence" value="ECO:0007669"/>
    <property type="project" value="UniProtKB-UniRule"/>
</dbReference>
<dbReference type="PANTHER" id="PTHR38686">
    <property type="entry name" value="APOLIPOPROTEIN N-ACYLTRANSFERASE"/>
    <property type="match status" value="1"/>
</dbReference>
<feature type="domain" description="CN hydrolase" evidence="10">
    <location>
        <begin position="222"/>
        <end position="487"/>
    </location>
</feature>
<feature type="transmembrane region" description="Helical" evidence="9">
    <location>
        <begin position="500"/>
        <end position="517"/>
    </location>
</feature>
<evidence type="ECO:0000256" key="1">
    <source>
        <dbReference type="ARBA" id="ARBA00004651"/>
    </source>
</evidence>